<name>A0A8X7C6R3_9ARAC</name>
<keyword evidence="1" id="KW-1133">Transmembrane helix</keyword>
<reference evidence="2" key="1">
    <citation type="submission" date="2020-08" db="EMBL/GenBank/DDBJ databases">
        <title>Multicomponent nature underlies the extraordinary mechanical properties of spider dragline silk.</title>
        <authorList>
            <person name="Kono N."/>
            <person name="Nakamura H."/>
            <person name="Mori M."/>
            <person name="Yoshida Y."/>
            <person name="Ohtoshi R."/>
            <person name="Malay A.D."/>
            <person name="Moran D.A.P."/>
            <person name="Tomita M."/>
            <person name="Numata K."/>
            <person name="Arakawa K."/>
        </authorList>
    </citation>
    <scope>NUCLEOTIDE SEQUENCE</scope>
</reference>
<dbReference type="EMBL" id="BMAV01010469">
    <property type="protein sequence ID" value="GFY55562.1"/>
    <property type="molecule type" value="Genomic_DNA"/>
</dbReference>
<dbReference type="GO" id="GO:0071897">
    <property type="term" value="P:DNA biosynthetic process"/>
    <property type="evidence" value="ECO:0007669"/>
    <property type="project" value="UniProtKB-ARBA"/>
</dbReference>
<dbReference type="PANTHER" id="PTHR47331">
    <property type="entry name" value="PHD-TYPE DOMAIN-CONTAINING PROTEIN"/>
    <property type="match status" value="1"/>
</dbReference>
<dbReference type="InterPro" id="IPR043502">
    <property type="entry name" value="DNA/RNA_pol_sf"/>
</dbReference>
<evidence type="ECO:0000313" key="3">
    <source>
        <dbReference type="Proteomes" id="UP000886998"/>
    </source>
</evidence>
<evidence type="ECO:0000256" key="1">
    <source>
        <dbReference type="SAM" id="Phobius"/>
    </source>
</evidence>
<dbReference type="OrthoDB" id="6513136at2759"/>
<sequence>MESLKIEYYEILEEEKLPKLELTFDQMEEDLESIKVGLQTLLLKHDDISKNVSICDTALSNNDNSKSSFVKLPDLDKESRKLYEMSLTSTELPKWEMFWEFLQNRTQILENLHGFQGPPLKLKTPSENIQNSAEGSSSNALVTQPPPLLAPPSLMPDAVINNPSEPQTIQTFSSVNNSSNKFVFLSTAIVGIWSPVLNSYVRGRVILDSASQSHFMTLQFASKLGLEKKKVNLAVSGLSENSINIKWKINNAFISNKDSSYTSPLDFLIVSSITDFVPSTQPNFRIKKFNDINRSFLADPTFDEPGKIDMIIGAELFYQIIKDGRAEKEIILDKPLSKEEEFCEMHFRNTHRRDCTGRFIVYMPVQDEELPTLGNSLILAQKRLNQTIKKLDRDPHMHKLYSEFLEEYESLGHMQRISDNCYSPINYYLPHHGVLKSQNNSTKLRVVFDGSAPTTSGRSLNDILLSGRVQENVFNIMLRFRKHKIVLTADIKQMFRQILIDPTQRNLLRILWKNKHWEKPIEYELNTVTYGTKSAPFLATRVIKQLFLDESDAFPLAAEITLIFTWTILLLVVKTLKTLKFSKIN</sequence>
<keyword evidence="1" id="KW-0472">Membrane</keyword>
<feature type="transmembrane region" description="Helical" evidence="1">
    <location>
        <begin position="553"/>
        <end position="573"/>
    </location>
</feature>
<dbReference type="PANTHER" id="PTHR47331:SF5">
    <property type="entry name" value="RIBONUCLEASE H"/>
    <property type="match status" value="1"/>
</dbReference>
<organism evidence="2 3">
    <name type="scientific">Trichonephila inaurata madagascariensis</name>
    <dbReference type="NCBI Taxonomy" id="2747483"/>
    <lineage>
        <taxon>Eukaryota</taxon>
        <taxon>Metazoa</taxon>
        <taxon>Ecdysozoa</taxon>
        <taxon>Arthropoda</taxon>
        <taxon>Chelicerata</taxon>
        <taxon>Arachnida</taxon>
        <taxon>Araneae</taxon>
        <taxon>Araneomorphae</taxon>
        <taxon>Entelegynae</taxon>
        <taxon>Araneoidea</taxon>
        <taxon>Nephilidae</taxon>
        <taxon>Trichonephila</taxon>
        <taxon>Trichonephila inaurata</taxon>
    </lineage>
</organism>
<accession>A0A8X7C6R3</accession>
<comment type="caution">
    <text evidence="2">The sequence shown here is derived from an EMBL/GenBank/DDBJ whole genome shotgun (WGS) entry which is preliminary data.</text>
</comment>
<gene>
    <name evidence="2" type="primary">AVEN_73952_1</name>
    <name evidence="2" type="ORF">TNIN_65551</name>
</gene>
<keyword evidence="1" id="KW-0812">Transmembrane</keyword>
<evidence type="ECO:0000313" key="2">
    <source>
        <dbReference type="EMBL" id="GFY55562.1"/>
    </source>
</evidence>
<keyword evidence="3" id="KW-1185">Reference proteome</keyword>
<dbReference type="SUPFAM" id="SSF56672">
    <property type="entry name" value="DNA/RNA polymerases"/>
    <property type="match status" value="1"/>
</dbReference>
<dbReference type="AlphaFoldDB" id="A0A8X7C6R3"/>
<dbReference type="Proteomes" id="UP000886998">
    <property type="component" value="Unassembled WGS sequence"/>
</dbReference>
<protein>
    <submittedName>
        <fullName evidence="2">Integrase catalytic domain-containing protein</fullName>
    </submittedName>
</protein>
<proteinExistence type="predicted"/>